<evidence type="ECO:0000256" key="4">
    <source>
        <dbReference type="ARBA" id="ARBA00022490"/>
    </source>
</evidence>
<evidence type="ECO:0000256" key="6">
    <source>
        <dbReference type="ARBA" id="ARBA00042523"/>
    </source>
</evidence>
<dbReference type="GO" id="GO:0035925">
    <property type="term" value="F:mRNA 3'-UTR AU-rich region binding"/>
    <property type="evidence" value="ECO:0007669"/>
    <property type="project" value="TreeGrafter"/>
</dbReference>
<accession>A0AAN8I4T5</accession>
<comment type="subcellular location">
    <subcellularLocation>
        <location evidence="1">Cytoplasm</location>
    </subcellularLocation>
    <subcellularLocation>
        <location evidence="2">Nucleus</location>
        <location evidence="2">Nucleolus</location>
    </subcellularLocation>
</comment>
<dbReference type="Proteomes" id="UP001316803">
    <property type="component" value="Unassembled WGS sequence"/>
</dbReference>
<comment type="similarity">
    <text evidence="3">Belongs to the RNase PH family.</text>
</comment>
<protein>
    <recommendedName>
        <fullName evidence="6">Ribosomal RNA-processing protein 42</fullName>
    </recommendedName>
</protein>
<dbReference type="GO" id="GO:0034473">
    <property type="term" value="P:U1 snRNA 3'-end processing"/>
    <property type="evidence" value="ECO:0007669"/>
    <property type="project" value="TreeGrafter"/>
</dbReference>
<reference evidence="8 9" key="1">
    <citation type="submission" date="2022-12" db="EMBL/GenBank/DDBJ databases">
        <title>Genomic features and morphological characterization of a novel Knufia sp. strain isolated from spacecraft assembly facility.</title>
        <authorList>
            <person name="Teixeira M."/>
            <person name="Chander A.M."/>
            <person name="Stajich J.E."/>
            <person name="Venkateswaran K."/>
        </authorList>
    </citation>
    <scope>NUCLEOTIDE SEQUENCE [LARGE SCALE GENOMIC DNA]</scope>
    <source>
        <strain evidence="8 9">FJI-L2-BK-P2</strain>
    </source>
</reference>
<dbReference type="GO" id="GO:0000177">
    <property type="term" value="C:cytoplasmic exosome (RNase complex)"/>
    <property type="evidence" value="ECO:0007669"/>
    <property type="project" value="TreeGrafter"/>
</dbReference>
<feature type="region of interest" description="Disordered" evidence="7">
    <location>
        <begin position="79"/>
        <end position="101"/>
    </location>
</feature>
<dbReference type="AlphaFoldDB" id="A0AAN8I4T5"/>
<dbReference type="GO" id="GO:0000176">
    <property type="term" value="C:nuclear exosome (RNase complex)"/>
    <property type="evidence" value="ECO:0007669"/>
    <property type="project" value="UniProtKB-ARBA"/>
</dbReference>
<dbReference type="PANTHER" id="PTHR11097:SF8">
    <property type="entry name" value="EXOSOME COMPLEX COMPONENT RRP42"/>
    <property type="match status" value="1"/>
</dbReference>
<dbReference type="GO" id="GO:0071038">
    <property type="term" value="P:TRAMP-dependent tRNA surveillance pathway"/>
    <property type="evidence" value="ECO:0007669"/>
    <property type="project" value="TreeGrafter"/>
</dbReference>
<dbReference type="GO" id="GO:0016075">
    <property type="term" value="P:rRNA catabolic process"/>
    <property type="evidence" value="ECO:0007669"/>
    <property type="project" value="TreeGrafter"/>
</dbReference>
<gene>
    <name evidence="8" type="primary">RRP42</name>
    <name evidence="8" type="ORF">OHC33_008579</name>
</gene>
<evidence type="ECO:0000313" key="9">
    <source>
        <dbReference type="Proteomes" id="UP001316803"/>
    </source>
</evidence>
<comment type="caution">
    <text evidence="8">The sequence shown here is derived from an EMBL/GenBank/DDBJ whole genome shotgun (WGS) entry which is preliminary data.</text>
</comment>
<sequence length="360" mass="38052">MPASASTSQLSPAELSYLHSSLSSHPPIRPDARLATDFRPFSAETNVLPNTMGSAHVGFADGREAVVGIRAEIERTAQVPKDTDGEQDTEMGGTDDAKTKAGQGKANWISLSLTLPGLRDDDQGLVFLEEMMREVLVAPSSSASSAGAAIGAGSLQDALVINSRWHWRLHIDVVLISPPEGSAAGNYPLPLLSMAIHLALRDTRIPRLKSEGEEDPLADDDWEASVHLYGKPGKSRCLAVGVPPVTLLVMVVGENVVFDPSGTELAVAEGVFAVSIARVAAKDDQVNILAVRMLETSARDTFKGVPRNEGGNDWDVVPGVWRPKVGGVKRAVLTKVMKAVLGDVGKETVGGLEAFVVQGG</sequence>
<dbReference type="GO" id="GO:0000467">
    <property type="term" value="P:exonucleolytic trimming to generate mature 3'-end of 5.8S rRNA from tricistronic rRNA transcript (SSU-rRNA, 5.8S rRNA, LSU-rRNA)"/>
    <property type="evidence" value="ECO:0007669"/>
    <property type="project" value="TreeGrafter"/>
</dbReference>
<dbReference type="Gene3D" id="3.30.230.70">
    <property type="entry name" value="GHMP Kinase, N-terminal domain"/>
    <property type="match status" value="1"/>
</dbReference>
<name>A0AAN8I4T5_9EURO</name>
<proteinExistence type="inferred from homology"/>
<dbReference type="SUPFAM" id="SSF54211">
    <property type="entry name" value="Ribosomal protein S5 domain 2-like"/>
    <property type="match status" value="1"/>
</dbReference>
<dbReference type="GO" id="GO:0034476">
    <property type="term" value="P:U5 snRNA 3'-end processing"/>
    <property type="evidence" value="ECO:0007669"/>
    <property type="project" value="TreeGrafter"/>
</dbReference>
<keyword evidence="5" id="KW-0271">Exosome</keyword>
<keyword evidence="9" id="KW-1185">Reference proteome</keyword>
<evidence type="ECO:0000256" key="1">
    <source>
        <dbReference type="ARBA" id="ARBA00004496"/>
    </source>
</evidence>
<evidence type="ECO:0000256" key="5">
    <source>
        <dbReference type="ARBA" id="ARBA00022835"/>
    </source>
</evidence>
<dbReference type="InterPro" id="IPR050590">
    <property type="entry name" value="Exosome_comp_Rrp42_subfam"/>
</dbReference>
<evidence type="ECO:0000256" key="3">
    <source>
        <dbReference type="ARBA" id="ARBA00006678"/>
    </source>
</evidence>
<dbReference type="PANTHER" id="PTHR11097">
    <property type="entry name" value="EXOSOME COMPLEX EXONUCLEASE RIBOSOMAL RNA PROCESSING PROTEIN"/>
    <property type="match status" value="1"/>
</dbReference>
<dbReference type="InterPro" id="IPR027408">
    <property type="entry name" value="PNPase/RNase_PH_dom_sf"/>
</dbReference>
<evidence type="ECO:0000313" key="8">
    <source>
        <dbReference type="EMBL" id="KAK5950360.1"/>
    </source>
</evidence>
<dbReference type="GO" id="GO:0005730">
    <property type="term" value="C:nucleolus"/>
    <property type="evidence" value="ECO:0007669"/>
    <property type="project" value="UniProtKB-SubCell"/>
</dbReference>
<dbReference type="GO" id="GO:0034475">
    <property type="term" value="P:U4 snRNA 3'-end processing"/>
    <property type="evidence" value="ECO:0007669"/>
    <property type="project" value="TreeGrafter"/>
</dbReference>
<dbReference type="GO" id="GO:0071035">
    <property type="term" value="P:nuclear polyadenylation-dependent rRNA catabolic process"/>
    <property type="evidence" value="ECO:0007669"/>
    <property type="project" value="TreeGrafter"/>
</dbReference>
<keyword evidence="4" id="KW-0963">Cytoplasm</keyword>
<evidence type="ECO:0000256" key="2">
    <source>
        <dbReference type="ARBA" id="ARBA00004604"/>
    </source>
</evidence>
<organism evidence="8 9">
    <name type="scientific">Knufia fluminis</name>
    <dbReference type="NCBI Taxonomy" id="191047"/>
    <lineage>
        <taxon>Eukaryota</taxon>
        <taxon>Fungi</taxon>
        <taxon>Dikarya</taxon>
        <taxon>Ascomycota</taxon>
        <taxon>Pezizomycotina</taxon>
        <taxon>Eurotiomycetes</taxon>
        <taxon>Chaetothyriomycetidae</taxon>
        <taxon>Chaetothyriales</taxon>
        <taxon>Trichomeriaceae</taxon>
        <taxon>Knufia</taxon>
    </lineage>
</organism>
<dbReference type="EMBL" id="JAKLMC020000027">
    <property type="protein sequence ID" value="KAK5950360.1"/>
    <property type="molecule type" value="Genomic_DNA"/>
</dbReference>
<dbReference type="InterPro" id="IPR020568">
    <property type="entry name" value="Ribosomal_Su5_D2-typ_SF"/>
</dbReference>
<dbReference type="GO" id="GO:0071028">
    <property type="term" value="P:nuclear mRNA surveillance"/>
    <property type="evidence" value="ECO:0007669"/>
    <property type="project" value="TreeGrafter"/>
</dbReference>
<evidence type="ECO:0000256" key="7">
    <source>
        <dbReference type="SAM" id="MobiDB-lite"/>
    </source>
</evidence>